<dbReference type="InterPro" id="IPR009075">
    <property type="entry name" value="AcylCo_DH/oxidase_C"/>
</dbReference>
<dbReference type="PANTHER" id="PTHR43884">
    <property type="entry name" value="ACYL-COA DEHYDROGENASE"/>
    <property type="match status" value="1"/>
</dbReference>
<evidence type="ECO:0000256" key="1">
    <source>
        <dbReference type="ARBA" id="ARBA00022630"/>
    </source>
</evidence>
<comment type="caution">
    <text evidence="5">The sequence shown here is derived from an EMBL/GenBank/DDBJ whole genome shotgun (WGS) entry which is preliminary data.</text>
</comment>
<evidence type="ECO:0000259" key="4">
    <source>
        <dbReference type="Pfam" id="PF00441"/>
    </source>
</evidence>
<dbReference type="Gene3D" id="1.20.140.10">
    <property type="entry name" value="Butyryl-CoA Dehydrogenase, subunit A, domain 3"/>
    <property type="match status" value="1"/>
</dbReference>
<keyword evidence="6" id="KW-1185">Reference proteome</keyword>
<keyword evidence="3" id="KW-0560">Oxidoreductase</keyword>
<evidence type="ECO:0000256" key="2">
    <source>
        <dbReference type="ARBA" id="ARBA00022827"/>
    </source>
</evidence>
<reference evidence="5" key="1">
    <citation type="submission" date="2020-03" db="EMBL/GenBank/DDBJ databases">
        <authorList>
            <person name="Guo F."/>
        </authorList>
    </citation>
    <scope>NUCLEOTIDE SEQUENCE</scope>
    <source>
        <strain evidence="5">JCM 30134</strain>
    </source>
</reference>
<accession>A0A9E5MLZ9</accession>
<dbReference type="RefSeq" id="WP_167185735.1">
    <property type="nucleotide sequence ID" value="NZ_JAAONZ010000006.1"/>
</dbReference>
<feature type="domain" description="Acyl-CoA dehydrogenase/oxidase C-terminal" evidence="4">
    <location>
        <begin position="163"/>
        <end position="287"/>
    </location>
</feature>
<dbReference type="EMBL" id="JAAONZ010000006">
    <property type="protein sequence ID" value="NHO65903.1"/>
    <property type="molecule type" value="Genomic_DNA"/>
</dbReference>
<keyword evidence="1" id="KW-0285">Flavoprotein</keyword>
<dbReference type="SUPFAM" id="SSF47203">
    <property type="entry name" value="Acyl-CoA dehydrogenase C-terminal domain-like"/>
    <property type="match status" value="1"/>
</dbReference>
<sequence length="301" mass="32581">MDLSLNEDQLAVEGAIEKLAEQFGSSPVDFHGFALVSDDLDRELEEGGYFDIATIPEMGALSAAVSVERLARLPYTAEVALSMLVRPHLDMELPRPFGVIEQGRPGRFVATAKTLIIIDDDKVGIAHPTADQVEAIPDSLFAYPMGRLTESLEVKYLPDDVASTVKTWMRVALAAEMAGLMQAALDSIVEHVSVRKQFGRPLGVFQALRHRLAECAVLTGGVRWLALKAAWSGDAGDAALAALHAQDSATRLVYDMHQLSGAMGMTLEMDLHLWTYRMKALMSELGGRGGQAQVVAAACFE</sequence>
<dbReference type="InterPro" id="IPR036250">
    <property type="entry name" value="AcylCo_DH-like_C"/>
</dbReference>
<dbReference type="Proteomes" id="UP000787472">
    <property type="component" value="Unassembled WGS sequence"/>
</dbReference>
<protein>
    <submittedName>
        <fullName evidence="5">Acyl-CoA dehydrogenase</fullName>
    </submittedName>
</protein>
<name>A0A9E5MLZ9_9GAMM</name>
<evidence type="ECO:0000256" key="3">
    <source>
        <dbReference type="ARBA" id="ARBA00023002"/>
    </source>
</evidence>
<dbReference type="AlphaFoldDB" id="A0A9E5MLZ9"/>
<evidence type="ECO:0000313" key="6">
    <source>
        <dbReference type="Proteomes" id="UP000787472"/>
    </source>
</evidence>
<proteinExistence type="predicted"/>
<dbReference type="PANTHER" id="PTHR43884:SF20">
    <property type="entry name" value="ACYL-COA DEHYDROGENASE FADE28"/>
    <property type="match status" value="1"/>
</dbReference>
<gene>
    <name evidence="5" type="ORF">G8770_10155</name>
</gene>
<dbReference type="Pfam" id="PF00441">
    <property type="entry name" value="Acyl-CoA_dh_1"/>
    <property type="match status" value="1"/>
</dbReference>
<organism evidence="5 6">
    <name type="scientific">Pseudomaricurvus hydrocarbonicus</name>
    <dbReference type="NCBI Taxonomy" id="1470433"/>
    <lineage>
        <taxon>Bacteria</taxon>
        <taxon>Pseudomonadati</taxon>
        <taxon>Pseudomonadota</taxon>
        <taxon>Gammaproteobacteria</taxon>
        <taxon>Cellvibrionales</taxon>
        <taxon>Cellvibrionaceae</taxon>
        <taxon>Pseudomaricurvus</taxon>
    </lineage>
</organism>
<keyword evidence="2" id="KW-0274">FAD</keyword>
<dbReference type="GO" id="GO:0003995">
    <property type="term" value="F:acyl-CoA dehydrogenase activity"/>
    <property type="evidence" value="ECO:0007669"/>
    <property type="project" value="TreeGrafter"/>
</dbReference>
<evidence type="ECO:0000313" key="5">
    <source>
        <dbReference type="EMBL" id="NHO65903.1"/>
    </source>
</evidence>